<name>A0A1I3JB00_9PLAN</name>
<dbReference type="Proteomes" id="UP000199518">
    <property type="component" value="Unassembled WGS sequence"/>
</dbReference>
<dbReference type="EMBL" id="FOQD01000010">
    <property type="protein sequence ID" value="SFI57457.1"/>
    <property type="molecule type" value="Genomic_DNA"/>
</dbReference>
<evidence type="ECO:0000313" key="2">
    <source>
        <dbReference type="EMBL" id="SFI57457.1"/>
    </source>
</evidence>
<evidence type="ECO:0000256" key="1">
    <source>
        <dbReference type="SAM" id="MobiDB-lite"/>
    </source>
</evidence>
<evidence type="ECO:0000313" key="3">
    <source>
        <dbReference type="Proteomes" id="UP000199518"/>
    </source>
</evidence>
<sequence>MKKPWAKAQRLNGVQTLARVTCGDAQQPARVSVRFKRCPGDPSTIYAFGLMNCRVDGNNAPFRRRKGPLLTNHVPGENRGLTPSG</sequence>
<organism evidence="2 3">
    <name type="scientific">Planctomicrobium piriforme</name>
    <dbReference type="NCBI Taxonomy" id="1576369"/>
    <lineage>
        <taxon>Bacteria</taxon>
        <taxon>Pseudomonadati</taxon>
        <taxon>Planctomycetota</taxon>
        <taxon>Planctomycetia</taxon>
        <taxon>Planctomycetales</taxon>
        <taxon>Planctomycetaceae</taxon>
        <taxon>Planctomicrobium</taxon>
    </lineage>
</organism>
<proteinExistence type="predicted"/>
<feature type="region of interest" description="Disordered" evidence="1">
    <location>
        <begin position="64"/>
        <end position="85"/>
    </location>
</feature>
<dbReference type="AlphaFoldDB" id="A0A1I3JB00"/>
<keyword evidence="3" id="KW-1185">Reference proteome</keyword>
<gene>
    <name evidence="2" type="ORF">SAMN05421753_110118</name>
</gene>
<accession>A0A1I3JB00</accession>
<protein>
    <submittedName>
        <fullName evidence="2">Uncharacterized protein</fullName>
    </submittedName>
</protein>
<reference evidence="3" key="1">
    <citation type="submission" date="2016-10" db="EMBL/GenBank/DDBJ databases">
        <authorList>
            <person name="Varghese N."/>
            <person name="Submissions S."/>
        </authorList>
    </citation>
    <scope>NUCLEOTIDE SEQUENCE [LARGE SCALE GENOMIC DNA]</scope>
    <source>
        <strain evidence="3">DSM 26348</strain>
    </source>
</reference>